<evidence type="ECO:0000259" key="7">
    <source>
        <dbReference type="Pfam" id="PF10502"/>
    </source>
</evidence>
<gene>
    <name evidence="8" type="ORF">NQ502_07785</name>
</gene>
<dbReference type="Pfam" id="PF10502">
    <property type="entry name" value="Peptidase_S26"/>
    <property type="match status" value="1"/>
</dbReference>
<dbReference type="CDD" id="cd06530">
    <property type="entry name" value="S26_SPase_I"/>
    <property type="match status" value="1"/>
</dbReference>
<dbReference type="InterPro" id="IPR001733">
    <property type="entry name" value="Peptidase_S26B"/>
</dbReference>
<dbReference type="EC" id="3.4.21.89" evidence="5"/>
<keyword evidence="2 6" id="KW-0812">Transmembrane</keyword>
<dbReference type="InterPro" id="IPR019533">
    <property type="entry name" value="Peptidase_S26"/>
</dbReference>
<name>A0ABY5VNG5_9FIRM</name>
<comment type="subcellular location">
    <subcellularLocation>
        <location evidence="1">Membrane</location>
    </subcellularLocation>
</comment>
<evidence type="ECO:0000256" key="4">
    <source>
        <dbReference type="ARBA" id="ARBA00023136"/>
    </source>
</evidence>
<dbReference type="EMBL" id="CP102290">
    <property type="protein sequence ID" value="UWP60918.1"/>
    <property type="molecule type" value="Genomic_DNA"/>
</dbReference>
<keyword evidence="3 6" id="KW-1133">Transmembrane helix</keyword>
<keyword evidence="4 6" id="KW-0472">Membrane</keyword>
<dbReference type="PANTHER" id="PTHR10806:SF6">
    <property type="entry name" value="SIGNAL PEPTIDASE COMPLEX CATALYTIC SUBUNIT SEC11"/>
    <property type="match status" value="1"/>
</dbReference>
<feature type="domain" description="Peptidase S26" evidence="7">
    <location>
        <begin position="13"/>
        <end position="65"/>
    </location>
</feature>
<dbReference type="RefSeq" id="WP_028527616.1">
    <property type="nucleotide sequence ID" value="NZ_CABLBR010000003.1"/>
</dbReference>
<accession>A0ABY5VNG5</accession>
<evidence type="ECO:0000256" key="1">
    <source>
        <dbReference type="ARBA" id="ARBA00004370"/>
    </source>
</evidence>
<keyword evidence="8" id="KW-0378">Hydrolase</keyword>
<evidence type="ECO:0000313" key="8">
    <source>
        <dbReference type="EMBL" id="UWP60918.1"/>
    </source>
</evidence>
<dbReference type="PANTHER" id="PTHR10806">
    <property type="entry name" value="SIGNAL PEPTIDASE COMPLEX CATALYTIC SUBUNIT SEC11"/>
    <property type="match status" value="1"/>
</dbReference>
<evidence type="ECO:0000313" key="9">
    <source>
        <dbReference type="Proteomes" id="UP001060164"/>
    </source>
</evidence>
<evidence type="ECO:0000256" key="5">
    <source>
        <dbReference type="NCBIfam" id="TIGR02228"/>
    </source>
</evidence>
<dbReference type="InterPro" id="IPR036286">
    <property type="entry name" value="LexA/Signal_pep-like_sf"/>
</dbReference>
<organism evidence="8 9">
    <name type="scientific">Ruminococcus gauvreauii</name>
    <dbReference type="NCBI Taxonomy" id="438033"/>
    <lineage>
        <taxon>Bacteria</taxon>
        <taxon>Bacillati</taxon>
        <taxon>Bacillota</taxon>
        <taxon>Clostridia</taxon>
        <taxon>Eubacteriales</taxon>
        <taxon>Oscillospiraceae</taxon>
        <taxon>Ruminococcus</taxon>
    </lineage>
</organism>
<dbReference type="SUPFAM" id="SSF51306">
    <property type="entry name" value="LexA/Signal peptidase"/>
    <property type="match status" value="1"/>
</dbReference>
<reference evidence="8" key="1">
    <citation type="journal article" date="2022" name="Cell">
        <title>Design, construction, and in vivo augmentation of a complex gut microbiome.</title>
        <authorList>
            <person name="Cheng A.G."/>
            <person name="Ho P.Y."/>
            <person name="Aranda-Diaz A."/>
            <person name="Jain S."/>
            <person name="Yu F.B."/>
            <person name="Meng X."/>
            <person name="Wang M."/>
            <person name="Iakiviak M."/>
            <person name="Nagashima K."/>
            <person name="Zhao A."/>
            <person name="Murugkar P."/>
            <person name="Patil A."/>
            <person name="Atabakhsh K."/>
            <person name="Weakley A."/>
            <person name="Yan J."/>
            <person name="Brumbaugh A.R."/>
            <person name="Higginbottom S."/>
            <person name="Dimas A."/>
            <person name="Shiver A.L."/>
            <person name="Deutschbauer A."/>
            <person name="Neff N."/>
            <person name="Sonnenburg J.L."/>
            <person name="Huang K.C."/>
            <person name="Fischbach M.A."/>
        </authorList>
    </citation>
    <scope>NUCLEOTIDE SEQUENCE</scope>
    <source>
        <strain evidence="8">DSM 19829</strain>
    </source>
</reference>
<feature type="transmembrane region" description="Helical" evidence="6">
    <location>
        <begin position="125"/>
        <end position="151"/>
    </location>
</feature>
<dbReference type="Proteomes" id="UP001060164">
    <property type="component" value="Chromosome"/>
</dbReference>
<dbReference type="GO" id="GO:0009003">
    <property type="term" value="F:signal peptidase activity"/>
    <property type="evidence" value="ECO:0007669"/>
    <property type="project" value="UniProtKB-EC"/>
</dbReference>
<proteinExistence type="predicted"/>
<protein>
    <recommendedName>
        <fullName evidence="5">Signal peptidase I</fullName>
        <ecNumber evidence="5">3.4.21.89</ecNumber>
    </recommendedName>
</protein>
<dbReference type="PRINTS" id="PR00728">
    <property type="entry name" value="SIGNALPTASE"/>
</dbReference>
<sequence length="167" mass="17951">MKKIYKAVTTILLVALIALVAALFLPRVFGLQPLAVLSGSMEPTYHVGSLIYVQDVDPADIEVGDPMTYTIGEGTMVTHRVVEKDEENQTFQTKGDANENVDGGAVAYSEVVGRPAFSIPLLGYVAVYAATRTGMIIMITAILVVLILTFLPDMLMGKDEKEDGGAK</sequence>
<keyword evidence="9" id="KW-1185">Reference proteome</keyword>
<dbReference type="NCBIfam" id="TIGR02228">
    <property type="entry name" value="sigpep_I_arch"/>
    <property type="match status" value="1"/>
</dbReference>
<evidence type="ECO:0000256" key="6">
    <source>
        <dbReference type="SAM" id="Phobius"/>
    </source>
</evidence>
<evidence type="ECO:0000256" key="3">
    <source>
        <dbReference type="ARBA" id="ARBA00022989"/>
    </source>
</evidence>
<evidence type="ECO:0000256" key="2">
    <source>
        <dbReference type="ARBA" id="ARBA00022692"/>
    </source>
</evidence>